<evidence type="ECO:0000256" key="4">
    <source>
        <dbReference type="SAM" id="MobiDB-lite"/>
    </source>
</evidence>
<evidence type="ECO:0000256" key="3">
    <source>
        <dbReference type="ARBA" id="ARBA00022917"/>
    </source>
</evidence>
<accession>A0A7S4GQH8</accession>
<protein>
    <recommendedName>
        <fullName evidence="6">MIF4G domain-containing protein</fullName>
    </recommendedName>
</protein>
<dbReference type="InterPro" id="IPR003890">
    <property type="entry name" value="MIF4G-like_typ-3"/>
</dbReference>
<dbReference type="PANTHER" id="PTHR23253">
    <property type="entry name" value="EUKARYOTIC TRANSLATION INITIATION FACTOR 4 GAMMA"/>
    <property type="match status" value="1"/>
</dbReference>
<feature type="region of interest" description="Disordered" evidence="4">
    <location>
        <begin position="621"/>
        <end position="676"/>
    </location>
</feature>
<comment type="similarity">
    <text evidence="1">Belongs to the eukaryotic initiation factor 4G family.</text>
</comment>
<name>A0A7S4GQH8_OXYMA</name>
<sequence>MGDATDPSQSSGTMGNVSIMRVVLVGATLAPLGAGFFTLGVPIEIIIFSCLFFAYKWCSRDVSKTSYLFRYIYSRTEQHSTGANSSPSAQSPRRRTKIADKEISSRAEESRDSATSERRYKDQPAADESPSGRGDSGAPPAVDSRSVRSRPLLFARSADSAIQQQRRGIINKLTPENFTKLTAQLMDTLSQGAVMSEVVDDIVVLIFEAASRQHQYIDMYTDLCRRIQDRVARISPETDVKQTFWSKCQASFQSQCLRPPVIPAGLDSDEAADRRTKHKHKMVGVVKLGGELVGKGLVPAAGVLNWIHELLTMGTGEQSAAGSEMHLEAACAMLGVMGPSLSDSSKWCAHELKTVTDVFNDLEAMSKDAANYSLRIRCLMRDTLELRLAEWKQRANLATAKPTVLAARDELDKMDHAGKRGNGTVDDWIDPEFIATFAKLDHHVELLETKEEKNNRARKLISLNAVLGSKSVMVIVNSANLRGFVSLFQEHFADVEVSTLEFGHDEGERRASIDAFESGRSRVFIVAGEVCTRREFDFSVAPQVLINFDFPATVQLFVYRMHKRAEGGTALYTFLCPASDAKHTVQLCSVLEAVRHKIPDGLLVLRDKQLAKAGKLRSDAEECDNWRQGAAPPPAPSRSGREAAGSTKVMANFTMRSRGDEDRRKQRTHKAEMSVT</sequence>
<keyword evidence="5" id="KW-0812">Transmembrane</keyword>
<feature type="transmembrane region" description="Helical" evidence="5">
    <location>
        <begin position="22"/>
        <end position="55"/>
    </location>
</feature>
<feature type="domain" description="MIF4G" evidence="6">
    <location>
        <begin position="163"/>
        <end position="390"/>
    </location>
</feature>
<keyword evidence="5" id="KW-1133">Transmembrane helix</keyword>
<feature type="region of interest" description="Disordered" evidence="4">
    <location>
        <begin position="79"/>
        <end position="146"/>
    </location>
</feature>
<dbReference type="AlphaFoldDB" id="A0A7S4GQH8"/>
<dbReference type="InterPro" id="IPR016024">
    <property type="entry name" value="ARM-type_fold"/>
</dbReference>
<dbReference type="GO" id="GO:0003743">
    <property type="term" value="F:translation initiation factor activity"/>
    <property type="evidence" value="ECO:0007669"/>
    <property type="project" value="UniProtKB-KW"/>
</dbReference>
<evidence type="ECO:0000256" key="5">
    <source>
        <dbReference type="SAM" id="Phobius"/>
    </source>
</evidence>
<feature type="compositionally biased region" description="Polar residues" evidence="4">
    <location>
        <begin position="79"/>
        <end position="91"/>
    </location>
</feature>
<dbReference type="SMART" id="SM00543">
    <property type="entry name" value="MIF4G"/>
    <property type="match status" value="1"/>
</dbReference>
<dbReference type="Gene3D" id="1.25.40.180">
    <property type="match status" value="1"/>
</dbReference>
<dbReference type="Pfam" id="PF02854">
    <property type="entry name" value="MIF4G"/>
    <property type="match status" value="1"/>
</dbReference>
<dbReference type="EMBL" id="HBJB01003435">
    <property type="protein sequence ID" value="CAE0843864.1"/>
    <property type="molecule type" value="Transcribed_RNA"/>
</dbReference>
<feature type="compositionally biased region" description="Basic and acidic residues" evidence="4">
    <location>
        <begin position="97"/>
        <end position="124"/>
    </location>
</feature>
<evidence type="ECO:0000256" key="1">
    <source>
        <dbReference type="ARBA" id="ARBA00005775"/>
    </source>
</evidence>
<organism evidence="7">
    <name type="scientific">Oxyrrhis marina</name>
    <name type="common">Dinoflagellate</name>
    <dbReference type="NCBI Taxonomy" id="2969"/>
    <lineage>
        <taxon>Eukaryota</taxon>
        <taxon>Sar</taxon>
        <taxon>Alveolata</taxon>
        <taxon>Dinophyceae</taxon>
        <taxon>Oxyrrhinales</taxon>
        <taxon>Oxyrrhinaceae</taxon>
        <taxon>Oxyrrhis</taxon>
    </lineage>
</organism>
<dbReference type="PANTHER" id="PTHR23253:SF9">
    <property type="entry name" value="EUKARYOTIC TRANSLATION INITIATION FACTOR 4 GAMMA 2"/>
    <property type="match status" value="1"/>
</dbReference>
<dbReference type="InterPro" id="IPR027417">
    <property type="entry name" value="P-loop_NTPase"/>
</dbReference>
<evidence type="ECO:0000259" key="6">
    <source>
        <dbReference type="SMART" id="SM00543"/>
    </source>
</evidence>
<evidence type="ECO:0000313" key="7">
    <source>
        <dbReference type="EMBL" id="CAE0843864.1"/>
    </source>
</evidence>
<gene>
    <name evidence="7" type="ORF">OMAR00294_LOCUS2794</name>
</gene>
<dbReference type="Gene3D" id="3.40.50.300">
    <property type="entry name" value="P-loop containing nucleotide triphosphate hydrolases"/>
    <property type="match status" value="1"/>
</dbReference>
<evidence type="ECO:0000256" key="2">
    <source>
        <dbReference type="ARBA" id="ARBA00022540"/>
    </source>
</evidence>
<reference evidence="7" key="1">
    <citation type="submission" date="2021-01" db="EMBL/GenBank/DDBJ databases">
        <authorList>
            <person name="Corre E."/>
            <person name="Pelletier E."/>
            <person name="Niang G."/>
            <person name="Scheremetjew M."/>
            <person name="Finn R."/>
            <person name="Kale V."/>
            <person name="Holt S."/>
            <person name="Cochrane G."/>
            <person name="Meng A."/>
            <person name="Brown T."/>
            <person name="Cohen L."/>
        </authorList>
    </citation>
    <scope>NUCLEOTIDE SEQUENCE</scope>
    <source>
        <strain evidence="7">LB1974</strain>
    </source>
</reference>
<dbReference type="GO" id="GO:0003729">
    <property type="term" value="F:mRNA binding"/>
    <property type="evidence" value="ECO:0007669"/>
    <property type="project" value="TreeGrafter"/>
</dbReference>
<dbReference type="GO" id="GO:0016281">
    <property type="term" value="C:eukaryotic translation initiation factor 4F complex"/>
    <property type="evidence" value="ECO:0007669"/>
    <property type="project" value="TreeGrafter"/>
</dbReference>
<keyword evidence="2" id="KW-0396">Initiation factor</keyword>
<keyword evidence="3" id="KW-0648">Protein biosynthesis</keyword>
<keyword evidence="5" id="KW-0472">Membrane</keyword>
<dbReference type="SUPFAM" id="SSF48371">
    <property type="entry name" value="ARM repeat"/>
    <property type="match status" value="1"/>
</dbReference>
<proteinExistence type="inferred from homology"/>
<feature type="compositionally biased region" description="Basic and acidic residues" evidence="4">
    <location>
        <begin position="657"/>
        <end position="676"/>
    </location>
</feature>